<dbReference type="STRING" id="1661398.A0A482VSN7"/>
<gene>
    <name evidence="6" type="ORF">BDFB_000770</name>
</gene>
<evidence type="ECO:0000256" key="3">
    <source>
        <dbReference type="ARBA" id="ARBA00022692"/>
    </source>
</evidence>
<dbReference type="OrthoDB" id="6766827at2759"/>
<evidence type="ECO:0000256" key="4">
    <source>
        <dbReference type="ARBA" id="ARBA00022989"/>
    </source>
</evidence>
<dbReference type="Pfam" id="PF02487">
    <property type="entry name" value="CLN3"/>
    <property type="match status" value="1"/>
</dbReference>
<sequence length="76" mass="8778">MTEYQSSDVILPAENKKLTTKKKPWRALISYWILGLCNNYGYVVMLTAASDIIGENECEGYPLHTFFFSRIYFSSL</sequence>
<evidence type="ECO:0000313" key="6">
    <source>
        <dbReference type="EMBL" id="RZC35952.1"/>
    </source>
</evidence>
<feature type="non-terminal residue" evidence="6">
    <location>
        <position position="76"/>
    </location>
</feature>
<dbReference type="InterPro" id="IPR003492">
    <property type="entry name" value="Battenin_disease_Cln3"/>
</dbReference>
<proteinExistence type="predicted"/>
<comment type="subcellular location">
    <subcellularLocation>
        <location evidence="1">Endomembrane system</location>
        <topology evidence="1">Multi-pass membrane protein</topology>
    </subcellularLocation>
</comment>
<protein>
    <submittedName>
        <fullName evidence="6">CLN3 domain containing protein</fullName>
    </submittedName>
</protein>
<name>A0A482VSN7_ASBVE</name>
<keyword evidence="3" id="KW-0812">Transmembrane</keyword>
<reference evidence="6 7" key="1">
    <citation type="submission" date="2017-03" db="EMBL/GenBank/DDBJ databases">
        <title>Genome of the blue death feigning beetle - Asbolus verrucosus.</title>
        <authorList>
            <person name="Rider S.D."/>
        </authorList>
    </citation>
    <scope>NUCLEOTIDE SEQUENCE [LARGE SCALE GENOMIC DNA]</scope>
    <source>
        <strain evidence="6">Butters</strain>
        <tissue evidence="6">Head and leg muscle</tissue>
    </source>
</reference>
<evidence type="ECO:0000256" key="1">
    <source>
        <dbReference type="ARBA" id="ARBA00004127"/>
    </source>
</evidence>
<dbReference type="PANTHER" id="PTHR10981">
    <property type="entry name" value="BATTENIN"/>
    <property type="match status" value="1"/>
</dbReference>
<organism evidence="6 7">
    <name type="scientific">Asbolus verrucosus</name>
    <name type="common">Desert ironclad beetle</name>
    <dbReference type="NCBI Taxonomy" id="1661398"/>
    <lineage>
        <taxon>Eukaryota</taxon>
        <taxon>Metazoa</taxon>
        <taxon>Ecdysozoa</taxon>
        <taxon>Arthropoda</taxon>
        <taxon>Hexapoda</taxon>
        <taxon>Insecta</taxon>
        <taxon>Pterygota</taxon>
        <taxon>Neoptera</taxon>
        <taxon>Endopterygota</taxon>
        <taxon>Coleoptera</taxon>
        <taxon>Polyphaga</taxon>
        <taxon>Cucujiformia</taxon>
        <taxon>Tenebrionidae</taxon>
        <taxon>Pimeliinae</taxon>
        <taxon>Asbolus</taxon>
    </lineage>
</organism>
<evidence type="ECO:0000256" key="5">
    <source>
        <dbReference type="ARBA" id="ARBA00023136"/>
    </source>
</evidence>
<accession>A0A482VSN7</accession>
<keyword evidence="2" id="KW-0813">Transport</keyword>
<dbReference type="GO" id="GO:0005764">
    <property type="term" value="C:lysosome"/>
    <property type="evidence" value="ECO:0007669"/>
    <property type="project" value="TreeGrafter"/>
</dbReference>
<dbReference type="GO" id="GO:0051453">
    <property type="term" value="P:regulation of intracellular pH"/>
    <property type="evidence" value="ECO:0007669"/>
    <property type="project" value="TreeGrafter"/>
</dbReference>
<dbReference type="GO" id="GO:0012505">
    <property type="term" value="C:endomembrane system"/>
    <property type="evidence" value="ECO:0007669"/>
    <property type="project" value="UniProtKB-SubCell"/>
</dbReference>
<keyword evidence="7" id="KW-1185">Reference proteome</keyword>
<dbReference type="Proteomes" id="UP000292052">
    <property type="component" value="Unassembled WGS sequence"/>
</dbReference>
<comment type="caution">
    <text evidence="6">The sequence shown here is derived from an EMBL/GenBank/DDBJ whole genome shotgun (WGS) entry which is preliminary data.</text>
</comment>
<evidence type="ECO:0000256" key="2">
    <source>
        <dbReference type="ARBA" id="ARBA00022448"/>
    </source>
</evidence>
<dbReference type="GO" id="GO:0016020">
    <property type="term" value="C:membrane"/>
    <property type="evidence" value="ECO:0007669"/>
    <property type="project" value="InterPro"/>
</dbReference>
<dbReference type="EMBL" id="QDEB01066655">
    <property type="protein sequence ID" value="RZC35952.1"/>
    <property type="molecule type" value="Genomic_DNA"/>
</dbReference>
<dbReference type="GO" id="GO:0007040">
    <property type="term" value="P:lysosome organization"/>
    <property type="evidence" value="ECO:0007669"/>
    <property type="project" value="TreeGrafter"/>
</dbReference>
<evidence type="ECO:0000313" key="7">
    <source>
        <dbReference type="Proteomes" id="UP000292052"/>
    </source>
</evidence>
<keyword evidence="5" id="KW-0472">Membrane</keyword>
<dbReference type="AlphaFoldDB" id="A0A482VSN7"/>
<keyword evidence="4" id="KW-1133">Transmembrane helix</keyword>
<dbReference type="PANTHER" id="PTHR10981:SF0">
    <property type="entry name" value="BATTENIN"/>
    <property type="match status" value="1"/>
</dbReference>